<dbReference type="Pfam" id="PF13344">
    <property type="entry name" value="Hydrolase_6"/>
    <property type="match status" value="1"/>
</dbReference>
<evidence type="ECO:0000256" key="3">
    <source>
        <dbReference type="ARBA" id="ARBA00022723"/>
    </source>
</evidence>
<evidence type="ECO:0000256" key="5">
    <source>
        <dbReference type="ARBA" id="ARBA00039666"/>
    </source>
</evidence>
<evidence type="ECO:0000256" key="2">
    <source>
        <dbReference type="ARBA" id="ARBA00007958"/>
    </source>
</evidence>
<protein>
    <recommendedName>
        <fullName evidence="5">Haloacid dehalogenase-like hydrolase domain-containing protein 2</fullName>
    </recommendedName>
</protein>
<name>A0ABP1QND8_9HEXA</name>
<dbReference type="NCBIfam" id="TIGR01460">
    <property type="entry name" value="HAD-SF-IIA"/>
    <property type="match status" value="1"/>
</dbReference>
<sequence>MILKMFRRTSFLTNKVLNEWDNRIQCFFIDLSGTVHVDKELIPGAINAFEKLKKTQTKFKFVTNTSKEAVSTTVQNLDSLGLQLSKQEVYSSLTATRDYLVRNNLRPHLLVADEALEEFESLDTNDPNTVVVGLAPMKFNYKELNECFRILMKPENKIVAINKGRYYKTRDGMSLGAGPFVFNLEFATSKEATIVGKPSKEFFINAMKSIGHEDPSTCVMIGDDVNDDVMGAIEAGMHGCLVKTGKYRPGDEDKLFSVGGDPEPYPAKERCLVANTLEDAINLLLP</sequence>
<evidence type="ECO:0000313" key="7">
    <source>
        <dbReference type="Proteomes" id="UP001642540"/>
    </source>
</evidence>
<keyword evidence="3" id="KW-0479">Metal-binding</keyword>
<comment type="similarity">
    <text evidence="2">Belongs to the HAD-like hydrolase superfamily.</text>
</comment>
<dbReference type="InterPro" id="IPR006355">
    <property type="entry name" value="LHPP/HDHD2"/>
</dbReference>
<evidence type="ECO:0000256" key="1">
    <source>
        <dbReference type="ARBA" id="ARBA00001946"/>
    </source>
</evidence>
<organism evidence="6 7">
    <name type="scientific">Orchesella dallaii</name>
    <dbReference type="NCBI Taxonomy" id="48710"/>
    <lineage>
        <taxon>Eukaryota</taxon>
        <taxon>Metazoa</taxon>
        <taxon>Ecdysozoa</taxon>
        <taxon>Arthropoda</taxon>
        <taxon>Hexapoda</taxon>
        <taxon>Collembola</taxon>
        <taxon>Entomobryomorpha</taxon>
        <taxon>Entomobryoidea</taxon>
        <taxon>Orchesellidae</taxon>
        <taxon>Orchesellinae</taxon>
        <taxon>Orchesella</taxon>
    </lineage>
</organism>
<gene>
    <name evidence="6" type="ORF">ODALV1_LOCUS11993</name>
</gene>
<evidence type="ECO:0000313" key="6">
    <source>
        <dbReference type="EMBL" id="CAL8105217.1"/>
    </source>
</evidence>
<dbReference type="EMBL" id="CAXLJM020000036">
    <property type="protein sequence ID" value="CAL8105217.1"/>
    <property type="molecule type" value="Genomic_DNA"/>
</dbReference>
<keyword evidence="4" id="KW-0460">Magnesium</keyword>
<comment type="caution">
    <text evidence="6">The sequence shown here is derived from an EMBL/GenBank/DDBJ whole genome shotgun (WGS) entry which is preliminary data.</text>
</comment>
<keyword evidence="7" id="KW-1185">Reference proteome</keyword>
<dbReference type="Pfam" id="PF13242">
    <property type="entry name" value="Hydrolase_like"/>
    <property type="match status" value="1"/>
</dbReference>
<dbReference type="SUPFAM" id="SSF56784">
    <property type="entry name" value="HAD-like"/>
    <property type="match status" value="1"/>
</dbReference>
<comment type="cofactor">
    <cofactor evidence="1">
        <name>Mg(2+)</name>
        <dbReference type="ChEBI" id="CHEBI:18420"/>
    </cofactor>
</comment>
<dbReference type="NCBIfam" id="TIGR01458">
    <property type="entry name" value="HAD-SF-IIA-hyp3"/>
    <property type="match status" value="1"/>
</dbReference>
<proteinExistence type="inferred from homology"/>
<reference evidence="6 7" key="1">
    <citation type="submission" date="2024-08" db="EMBL/GenBank/DDBJ databases">
        <authorList>
            <person name="Cucini C."/>
            <person name="Frati F."/>
        </authorList>
    </citation>
    <scope>NUCLEOTIDE SEQUENCE [LARGE SCALE GENOMIC DNA]</scope>
</reference>
<dbReference type="Gene3D" id="3.40.50.1000">
    <property type="entry name" value="HAD superfamily/HAD-like"/>
    <property type="match status" value="2"/>
</dbReference>
<dbReference type="PANTHER" id="PTHR19288:SF46">
    <property type="entry name" value="HALOACID DEHALOGENASE-LIKE HYDROLASE DOMAIN-CONTAINING PROTEIN 2"/>
    <property type="match status" value="1"/>
</dbReference>
<dbReference type="Proteomes" id="UP001642540">
    <property type="component" value="Unassembled WGS sequence"/>
</dbReference>
<dbReference type="PANTHER" id="PTHR19288">
    <property type="entry name" value="4-NITROPHENYLPHOSPHATASE-RELATED"/>
    <property type="match status" value="1"/>
</dbReference>
<evidence type="ECO:0000256" key="4">
    <source>
        <dbReference type="ARBA" id="ARBA00022842"/>
    </source>
</evidence>
<dbReference type="InterPro" id="IPR036412">
    <property type="entry name" value="HAD-like_sf"/>
</dbReference>
<accession>A0ABP1QND8</accession>
<dbReference type="InterPro" id="IPR023214">
    <property type="entry name" value="HAD_sf"/>
</dbReference>
<dbReference type="InterPro" id="IPR006357">
    <property type="entry name" value="HAD-SF_hydro_IIA"/>
</dbReference>